<dbReference type="InterPro" id="IPR048741">
    <property type="entry name" value="Pus10-like_C"/>
</dbReference>
<proteinExistence type="inferred from homology"/>
<evidence type="ECO:0000256" key="1">
    <source>
        <dbReference type="ARBA" id="ARBA00009652"/>
    </source>
</evidence>
<feature type="domain" description="Pus10-like C-terminal" evidence="5">
    <location>
        <begin position="391"/>
        <end position="541"/>
    </location>
</feature>
<dbReference type="GO" id="GO:0003723">
    <property type="term" value="F:RNA binding"/>
    <property type="evidence" value="ECO:0007669"/>
    <property type="project" value="InterPro"/>
</dbReference>
<evidence type="ECO:0000259" key="5">
    <source>
        <dbReference type="Pfam" id="PF21238"/>
    </source>
</evidence>
<reference evidence="6 7" key="1">
    <citation type="submission" date="2023-10" db="EMBL/GenBank/DDBJ databases">
        <title>Comparative genomics analysis reveals potential genetic determinants of host preference in Cryptosporidium xiaoi.</title>
        <authorList>
            <person name="Xiao L."/>
            <person name="Li J."/>
        </authorList>
    </citation>
    <scope>NUCLEOTIDE SEQUENCE [LARGE SCALE GENOMIC DNA]</scope>
    <source>
        <strain evidence="6 7">52996</strain>
    </source>
</reference>
<evidence type="ECO:0000256" key="2">
    <source>
        <dbReference type="ARBA" id="ARBA00012787"/>
    </source>
</evidence>
<dbReference type="Pfam" id="PF21238">
    <property type="entry name" value="Pus10_C"/>
    <property type="match status" value="2"/>
</dbReference>
<name>A0AAV9XWJ0_9CRYT</name>
<sequence length="542" mass="63560">MDISDSYYHCWRCKLRQDKVTVSTNDYLFGSLWESEQNNKYKIENIINKRCDLCKDLLLIDNCNIFYVEEVSNEVIKTKRKRSNRKSNISFSNNDRPLNNGFTFYMYKHKNINVNRINNVKYSINDQNNVSNCVRNNESKIKDIFELILNKAVNGDKMYKIRDFGISIELSQELRENTEKNISIKSCLRQLLVSQINVEMLNQESDLFINFSFSTNISNKRINDNVNNINCNINNNSDFVFKILVSFKWRDIYMIGRYIKLSRRISQSKWNYKDENVIVDTSIEELLENSLNDMVKFSNITFSSSGREDIDVRMLGIDILKNCDNNSECDENNVLGRPFAIEVSGISSNYNLFYNNVDFCNINNNHNNESNYNYSIKDFIAEYIDKVKLLSKSRLIINCLDITNVSIVNKMNKQVNEKEKSYVCVCYSPIQFSNEDYCILSNKIINNSISINQRTPIRVLHRRVNIDRVRNIVIIKIVEINQNYFMLYLKTQSGTYIKEFIHGDFGRTNPSFGDLIVKHLPKKKIHDKLEISIVQLDVLNVM</sequence>
<evidence type="ECO:0000313" key="6">
    <source>
        <dbReference type="EMBL" id="KAK6589076.1"/>
    </source>
</evidence>
<keyword evidence="4" id="KW-0413">Isomerase</keyword>
<dbReference type="InterPro" id="IPR020103">
    <property type="entry name" value="PsdUridine_synth_cat_dom_sf"/>
</dbReference>
<comment type="similarity">
    <text evidence="1">Belongs to the pseudouridine synthase Pus10 family.</text>
</comment>
<keyword evidence="7" id="KW-1185">Reference proteome</keyword>
<dbReference type="GO" id="GO:0031119">
    <property type="term" value="P:tRNA pseudouridine synthesis"/>
    <property type="evidence" value="ECO:0007669"/>
    <property type="project" value="TreeGrafter"/>
</dbReference>
<dbReference type="PANTHER" id="PTHR21568">
    <property type="entry name" value="TRNA PSEUDOURIDINE SYNTHASE PUS10"/>
    <property type="match status" value="1"/>
</dbReference>
<dbReference type="SUPFAM" id="SSF55120">
    <property type="entry name" value="Pseudouridine synthase"/>
    <property type="match status" value="1"/>
</dbReference>
<evidence type="ECO:0000313" key="7">
    <source>
        <dbReference type="Proteomes" id="UP001311799"/>
    </source>
</evidence>
<evidence type="ECO:0000256" key="3">
    <source>
        <dbReference type="ARBA" id="ARBA00022694"/>
    </source>
</evidence>
<dbReference type="AlphaFoldDB" id="A0AAV9XWJ0"/>
<keyword evidence="3" id="KW-0819">tRNA processing</keyword>
<dbReference type="EC" id="5.4.99.25" evidence="2"/>
<dbReference type="Proteomes" id="UP001311799">
    <property type="component" value="Unassembled WGS sequence"/>
</dbReference>
<dbReference type="InterPro" id="IPR039894">
    <property type="entry name" value="Pus10-like"/>
</dbReference>
<organism evidence="6 7">
    <name type="scientific">Cryptosporidium xiaoi</name>
    <dbReference type="NCBI Taxonomy" id="659607"/>
    <lineage>
        <taxon>Eukaryota</taxon>
        <taxon>Sar</taxon>
        <taxon>Alveolata</taxon>
        <taxon>Apicomplexa</taxon>
        <taxon>Conoidasida</taxon>
        <taxon>Coccidia</taxon>
        <taxon>Eucoccidiorida</taxon>
        <taxon>Eimeriorina</taxon>
        <taxon>Cryptosporidiidae</taxon>
        <taxon>Cryptosporidium</taxon>
    </lineage>
</organism>
<dbReference type="EMBL" id="JAWDEY010000016">
    <property type="protein sequence ID" value="KAK6589076.1"/>
    <property type="molecule type" value="Genomic_DNA"/>
</dbReference>
<comment type="caution">
    <text evidence="6">The sequence shown here is derived from an EMBL/GenBank/DDBJ whole genome shotgun (WGS) entry which is preliminary data.</text>
</comment>
<dbReference type="PANTHER" id="PTHR21568:SF0">
    <property type="entry name" value="TRNA PSEUDOURIDINE SYNTHASE PUS10"/>
    <property type="match status" value="1"/>
</dbReference>
<protein>
    <recommendedName>
        <fullName evidence="2">tRNA pseudouridine(55) synthase</fullName>
        <ecNumber evidence="2">5.4.99.25</ecNumber>
    </recommendedName>
</protein>
<feature type="domain" description="Pus10-like C-terminal" evidence="5">
    <location>
        <begin position="253"/>
        <end position="316"/>
    </location>
</feature>
<evidence type="ECO:0000256" key="4">
    <source>
        <dbReference type="ARBA" id="ARBA00023235"/>
    </source>
</evidence>
<dbReference type="Gene3D" id="3.30.70.3190">
    <property type="match status" value="1"/>
</dbReference>
<gene>
    <name evidence="6" type="ORF">RS030_243574</name>
</gene>
<accession>A0AAV9XWJ0</accession>
<dbReference type="Gene3D" id="3.30.70.2510">
    <property type="match status" value="1"/>
</dbReference>
<dbReference type="GO" id="GO:0160148">
    <property type="term" value="F:tRNA pseudouridine(55) synthase activity"/>
    <property type="evidence" value="ECO:0007669"/>
    <property type="project" value="UniProtKB-EC"/>
</dbReference>